<evidence type="ECO:0000256" key="3">
    <source>
        <dbReference type="ARBA" id="ARBA00022729"/>
    </source>
</evidence>
<keyword evidence="6" id="KW-0449">Lipoprotein</keyword>
<dbReference type="EMBL" id="MRZV01000593">
    <property type="protein sequence ID" value="PIK47252.1"/>
    <property type="molecule type" value="Genomic_DNA"/>
</dbReference>
<name>A0A2G8KGY7_STIJA</name>
<comment type="caution">
    <text evidence="6">The sequence shown here is derived from an EMBL/GenBank/DDBJ whole genome shotgun (WGS) entry which is preliminary data.</text>
</comment>
<reference evidence="6 7" key="1">
    <citation type="journal article" date="2017" name="PLoS Biol.">
        <title>The sea cucumber genome provides insights into morphological evolution and visceral regeneration.</title>
        <authorList>
            <person name="Zhang X."/>
            <person name="Sun L."/>
            <person name="Yuan J."/>
            <person name="Sun Y."/>
            <person name="Gao Y."/>
            <person name="Zhang L."/>
            <person name="Li S."/>
            <person name="Dai H."/>
            <person name="Hamel J.F."/>
            <person name="Liu C."/>
            <person name="Yu Y."/>
            <person name="Liu S."/>
            <person name="Lin W."/>
            <person name="Guo K."/>
            <person name="Jin S."/>
            <person name="Xu P."/>
            <person name="Storey K.B."/>
            <person name="Huan P."/>
            <person name="Zhang T."/>
            <person name="Zhou Y."/>
            <person name="Zhang J."/>
            <person name="Lin C."/>
            <person name="Li X."/>
            <person name="Xing L."/>
            <person name="Huo D."/>
            <person name="Sun M."/>
            <person name="Wang L."/>
            <person name="Mercier A."/>
            <person name="Li F."/>
            <person name="Yang H."/>
            <person name="Xiang J."/>
        </authorList>
    </citation>
    <scope>NUCLEOTIDE SEQUENCE [LARGE SCALE GENOMIC DNA]</scope>
    <source>
        <strain evidence="6">Shaxun</strain>
        <tissue evidence="6">Muscle</tissue>
    </source>
</reference>
<protein>
    <submittedName>
        <fullName evidence="6">Putative low-density lipoprotein receptor-related protein 2-like</fullName>
    </submittedName>
</protein>
<dbReference type="OrthoDB" id="21182at2759"/>
<evidence type="ECO:0000256" key="4">
    <source>
        <dbReference type="PROSITE-ProRule" id="PRU00461"/>
    </source>
</evidence>
<dbReference type="InterPro" id="IPR056588">
    <property type="entry name" value="EGF_LRP2"/>
</dbReference>
<dbReference type="SUPFAM" id="SSF63825">
    <property type="entry name" value="YWTD domain"/>
    <property type="match status" value="1"/>
</dbReference>
<keyword evidence="3" id="KW-0732">Signal</keyword>
<organism evidence="6 7">
    <name type="scientific">Stichopus japonicus</name>
    <name type="common">Sea cucumber</name>
    <dbReference type="NCBI Taxonomy" id="307972"/>
    <lineage>
        <taxon>Eukaryota</taxon>
        <taxon>Metazoa</taxon>
        <taxon>Echinodermata</taxon>
        <taxon>Eleutherozoa</taxon>
        <taxon>Echinozoa</taxon>
        <taxon>Holothuroidea</taxon>
        <taxon>Aspidochirotacea</taxon>
        <taxon>Aspidochirotida</taxon>
        <taxon>Stichopodidae</taxon>
        <taxon>Apostichopus</taxon>
    </lineage>
</organism>
<dbReference type="Gene3D" id="2.120.10.30">
    <property type="entry name" value="TolB, C-terminal domain"/>
    <property type="match status" value="2"/>
</dbReference>
<dbReference type="PROSITE" id="PS51120">
    <property type="entry name" value="LDLRB"/>
    <property type="match status" value="1"/>
</dbReference>
<proteinExistence type="predicted"/>
<keyword evidence="6" id="KW-0675">Receptor</keyword>
<dbReference type="GO" id="GO:0016020">
    <property type="term" value="C:membrane"/>
    <property type="evidence" value="ECO:0007669"/>
    <property type="project" value="UniProtKB-SubCell"/>
</dbReference>
<evidence type="ECO:0000313" key="7">
    <source>
        <dbReference type="Proteomes" id="UP000230750"/>
    </source>
</evidence>
<keyword evidence="7" id="KW-1185">Reference proteome</keyword>
<dbReference type="AlphaFoldDB" id="A0A2G8KGY7"/>
<evidence type="ECO:0000259" key="5">
    <source>
        <dbReference type="Pfam" id="PF24468"/>
    </source>
</evidence>
<dbReference type="STRING" id="307972.A0A2G8KGY7"/>
<dbReference type="Pfam" id="PF24468">
    <property type="entry name" value="EGF_LRP2"/>
    <property type="match status" value="1"/>
</dbReference>
<dbReference type="InterPro" id="IPR050778">
    <property type="entry name" value="Cueball_EGF_LRP_Nidogen"/>
</dbReference>
<dbReference type="GO" id="GO:0012505">
    <property type="term" value="C:endomembrane system"/>
    <property type="evidence" value="ECO:0007669"/>
    <property type="project" value="UniProtKB-SubCell"/>
</dbReference>
<comment type="subcellular location">
    <subcellularLocation>
        <location evidence="1">Endomembrane system</location>
    </subcellularLocation>
    <subcellularLocation>
        <location evidence="2">Membrane</location>
        <topology evidence="2">Single-pass type I membrane protein</topology>
    </subcellularLocation>
</comment>
<evidence type="ECO:0000256" key="2">
    <source>
        <dbReference type="ARBA" id="ARBA00004479"/>
    </source>
</evidence>
<accession>A0A2G8KGY7</accession>
<dbReference type="InterPro" id="IPR000033">
    <property type="entry name" value="LDLR_classB_rpt"/>
</dbReference>
<dbReference type="PANTHER" id="PTHR46513">
    <property type="entry name" value="VITELLOGENIN RECEPTOR-LIKE PROTEIN-RELATED-RELATED"/>
    <property type="match status" value="1"/>
</dbReference>
<sequence length="392" mass="43500">MAFELNPDGKTCRNVTRFLVVAQLHVIRGFTISGSDHHEAMVPVGGPLYVLAIDVLPRQHWLYFCDYSPSYNRESSIKRVHPSGSPIQDLVTNGIGTYGVRGITIDWVAGSSLYCYTAKNITPLVSDCRYLYFADYGINPHIGRYDLNGQNHVSIASFGVQVSLDLSVDFWTHRIYWTDIEAGVIERADWDGSNRQIFRSSIATPVGITVFEETLYWVDRTVKKVYSINKNADATVEPTVLKEDMPELKDVSMYDVAAKPEVPDHPCIGETNGGCAQLCFANPVGSDVDHTCACSIGEITADNRTCRFSDKFLVYGSYGEIRSHSIYPGSLDSPTPAIKGIVYLKSFDFDYQQGKVYFIARPGIEVASINLLDDGSRERSVALDVGKCQPTI</sequence>
<evidence type="ECO:0000256" key="1">
    <source>
        <dbReference type="ARBA" id="ARBA00004308"/>
    </source>
</evidence>
<feature type="repeat" description="LDL-receptor class B" evidence="4">
    <location>
        <begin position="173"/>
        <end position="214"/>
    </location>
</feature>
<feature type="domain" description="LRP2 EGF-like" evidence="5">
    <location>
        <begin position="265"/>
        <end position="307"/>
    </location>
</feature>
<dbReference type="InterPro" id="IPR011042">
    <property type="entry name" value="6-blade_b-propeller_TolB-like"/>
</dbReference>
<dbReference type="SMART" id="SM00135">
    <property type="entry name" value="LY"/>
    <property type="match status" value="3"/>
</dbReference>
<gene>
    <name evidence="6" type="ORF">BSL78_15900</name>
</gene>
<evidence type="ECO:0000313" key="6">
    <source>
        <dbReference type="EMBL" id="PIK47252.1"/>
    </source>
</evidence>
<dbReference type="Proteomes" id="UP000230750">
    <property type="component" value="Unassembled WGS sequence"/>
</dbReference>
<dbReference type="PANTHER" id="PTHR46513:SF13">
    <property type="entry name" value="EGF-LIKE DOMAIN-CONTAINING PROTEIN"/>
    <property type="match status" value="1"/>
</dbReference>
<dbReference type="Pfam" id="PF00058">
    <property type="entry name" value="Ldl_recept_b"/>
    <property type="match status" value="1"/>
</dbReference>